<dbReference type="AlphaFoldDB" id="A0A0F4YJX0"/>
<proteinExistence type="predicted"/>
<feature type="compositionally biased region" description="Low complexity" evidence="1">
    <location>
        <begin position="221"/>
        <end position="231"/>
    </location>
</feature>
<gene>
    <name evidence="2" type="ORF">T310_7636</name>
</gene>
<feature type="compositionally biased region" description="Basic and acidic residues" evidence="1">
    <location>
        <begin position="383"/>
        <end position="401"/>
    </location>
</feature>
<evidence type="ECO:0000313" key="2">
    <source>
        <dbReference type="EMBL" id="KKA18415.1"/>
    </source>
</evidence>
<accession>A0A0F4YJX0</accession>
<feature type="compositionally biased region" description="Polar residues" evidence="1">
    <location>
        <begin position="426"/>
        <end position="438"/>
    </location>
</feature>
<sequence>MTAASPTVPPPVGENGLNGGVSGPMNMPRFHPIAINPNTSGPPAPPVSASYRPYGAPMPEQQHQHQQQQPPPQHLPPPPHHHVNPPPPLPPGPPLSIPSQLEQIEARLRQIEQEEASRAAARARILAIRKREDEEFRMITERAEAEEEELRRQRKRLKRESMGLTCDSQNDSPPRPMPRRLSETNAATALAIFKQQTPPEPRPAPTPIIQQPPQIMNPNVGSGTSTSTGTSAGTGNGTGTFRKKQKYTIKNAEAWGERHGRPAAYDPAGRALWKRPSDGRLVYLDCPVPSCGKSDFVTLHGFMCHLTKKHKDRSLGSQSRALDICGTVYDPNAPRPPRPSVNRGSTEDSRSGSVHTDVEGYQQEIEYSSASDEEDGQDQSPQIKKEESGSKAPEVHSDHPNDAAPVESSPQTNGSNKPTIAAMIDSNVQPESWRSTTPPADVKGAPDQPAAANGSAESAAGSHDAGKENSG</sequence>
<keyword evidence="3" id="KW-1185">Reference proteome</keyword>
<feature type="region of interest" description="Disordered" evidence="1">
    <location>
        <begin position="1"/>
        <end position="99"/>
    </location>
</feature>
<name>A0A0F4YJX0_RASE3</name>
<feature type="region of interest" description="Disordered" evidence="1">
    <location>
        <begin position="154"/>
        <end position="179"/>
    </location>
</feature>
<dbReference type="OrthoDB" id="5431097at2759"/>
<dbReference type="EMBL" id="LASV01000458">
    <property type="protein sequence ID" value="KKA18415.1"/>
    <property type="molecule type" value="Genomic_DNA"/>
</dbReference>
<dbReference type="STRING" id="1408163.A0A0F4YJX0"/>
<comment type="caution">
    <text evidence="2">The sequence shown here is derived from an EMBL/GenBank/DDBJ whole genome shotgun (WGS) entry which is preliminary data.</text>
</comment>
<feature type="region of interest" description="Disordered" evidence="1">
    <location>
        <begin position="221"/>
        <end position="241"/>
    </location>
</feature>
<organism evidence="2 3">
    <name type="scientific">Rasamsonia emersonii (strain ATCC 16479 / CBS 393.64 / IMI 116815)</name>
    <dbReference type="NCBI Taxonomy" id="1408163"/>
    <lineage>
        <taxon>Eukaryota</taxon>
        <taxon>Fungi</taxon>
        <taxon>Dikarya</taxon>
        <taxon>Ascomycota</taxon>
        <taxon>Pezizomycotina</taxon>
        <taxon>Eurotiomycetes</taxon>
        <taxon>Eurotiomycetidae</taxon>
        <taxon>Eurotiales</taxon>
        <taxon>Trichocomaceae</taxon>
        <taxon>Rasamsonia</taxon>
    </lineage>
</organism>
<evidence type="ECO:0000313" key="3">
    <source>
        <dbReference type="Proteomes" id="UP000053958"/>
    </source>
</evidence>
<dbReference type="RefSeq" id="XP_013325027.1">
    <property type="nucleotide sequence ID" value="XM_013469573.1"/>
</dbReference>
<evidence type="ECO:0000256" key="1">
    <source>
        <dbReference type="SAM" id="MobiDB-lite"/>
    </source>
</evidence>
<feature type="compositionally biased region" description="Polar residues" evidence="1">
    <location>
        <begin position="408"/>
        <end position="418"/>
    </location>
</feature>
<feature type="compositionally biased region" description="Low complexity" evidence="1">
    <location>
        <begin position="450"/>
        <end position="462"/>
    </location>
</feature>
<protein>
    <submittedName>
        <fullName evidence="2">Uncharacterized protein</fullName>
    </submittedName>
</protein>
<feature type="compositionally biased region" description="Pro residues" evidence="1">
    <location>
        <begin position="69"/>
        <end position="96"/>
    </location>
</feature>
<feature type="compositionally biased region" description="Low complexity" evidence="1">
    <location>
        <begin position="57"/>
        <end position="68"/>
    </location>
</feature>
<reference evidence="2 3" key="1">
    <citation type="submission" date="2015-04" db="EMBL/GenBank/DDBJ databases">
        <authorList>
            <person name="Heijne W.H."/>
            <person name="Fedorova N.D."/>
            <person name="Nierman W.C."/>
            <person name="Vollebregt A.W."/>
            <person name="Zhao Z."/>
            <person name="Wu L."/>
            <person name="Kumar M."/>
            <person name="Stam H."/>
            <person name="van den Berg M.A."/>
            <person name="Pel H.J."/>
        </authorList>
    </citation>
    <scope>NUCLEOTIDE SEQUENCE [LARGE SCALE GENOMIC DNA]</scope>
    <source>
        <strain evidence="2 3">CBS 393.64</strain>
    </source>
</reference>
<feature type="region of interest" description="Disordered" evidence="1">
    <location>
        <begin position="326"/>
        <end position="471"/>
    </location>
</feature>
<dbReference type="GeneID" id="25319906"/>
<dbReference type="Proteomes" id="UP000053958">
    <property type="component" value="Unassembled WGS sequence"/>
</dbReference>